<proteinExistence type="predicted"/>
<feature type="compositionally biased region" description="Low complexity" evidence="1">
    <location>
        <begin position="501"/>
        <end position="522"/>
    </location>
</feature>
<dbReference type="Proteomes" id="UP000507470">
    <property type="component" value="Unassembled WGS sequence"/>
</dbReference>
<organism evidence="2 3">
    <name type="scientific">Mytilus coruscus</name>
    <name type="common">Sea mussel</name>
    <dbReference type="NCBI Taxonomy" id="42192"/>
    <lineage>
        <taxon>Eukaryota</taxon>
        <taxon>Metazoa</taxon>
        <taxon>Spiralia</taxon>
        <taxon>Lophotrochozoa</taxon>
        <taxon>Mollusca</taxon>
        <taxon>Bivalvia</taxon>
        <taxon>Autobranchia</taxon>
        <taxon>Pteriomorphia</taxon>
        <taxon>Mytilida</taxon>
        <taxon>Mytiloidea</taxon>
        <taxon>Mytilidae</taxon>
        <taxon>Mytilinae</taxon>
        <taxon>Mytilus</taxon>
    </lineage>
</organism>
<feature type="region of interest" description="Disordered" evidence="1">
    <location>
        <begin position="484"/>
        <end position="545"/>
    </location>
</feature>
<feature type="compositionally biased region" description="Polar residues" evidence="1">
    <location>
        <begin position="219"/>
        <end position="237"/>
    </location>
</feature>
<name>A0A6J8ADR7_MYTCO</name>
<evidence type="ECO:0000313" key="2">
    <source>
        <dbReference type="EMBL" id="CAC5365767.1"/>
    </source>
</evidence>
<feature type="compositionally biased region" description="Low complexity" evidence="1">
    <location>
        <begin position="306"/>
        <end position="318"/>
    </location>
</feature>
<feature type="compositionally biased region" description="Basic residues" evidence="1">
    <location>
        <begin position="532"/>
        <end position="545"/>
    </location>
</feature>
<feature type="compositionally biased region" description="Basic residues" evidence="1">
    <location>
        <begin position="187"/>
        <end position="201"/>
    </location>
</feature>
<sequence length="850" mass="97233">MSIPVCIGRRSTVSDGKSRVQTSATDDTNVGCTQNNNIECVKCVEGDSTNRKKFNMQRAVSKRVQTFDIYDAFSDKLAKKKTTSESSKTRTCIRSESVSSAEKKVKSSVQPKTKEAVVKKGKKKTTVLTKVHKNKVKLKKDDDKNVSVTETNVSGITKKSMTDSNLITIILDENDNEKSDLDNKGGAKSKKTDKKSVNKAKVKKTIIKRRKFEIKQNLKETSNTSANGTEKPATQSDTCDKSTEKQITTYSALNKDKVNTCSSVRNLHAKRKRSRSFSSHSNKYSSSSIRYRSKRSYSRDSERSYSRNSYRSSQSYSKEQYRGSYSRDRYRESYSRERYRNCRSHSRGRYLHRRSSSKENFRRRRSSSKDTFRSSSSDSQCLHSRSRSRRRRPDSRFRYARSSRSRPSYSDSSSSRSFTSYSPTSDVKSCNRFSYFDNIDKYHVAREVFDNEYHRDYGYFPLHDYPYTDPYYTKHRYYVHSDNRSRYSRSYSRSRSRSHYRSMSSSSFTESSSSCNSSPSRSSKQDSNARSSHNRHRKCSVSRCPSRKTSVHNTECKLKIPKSYDFKHLPTNDVKTELKSNTDVSRKPQNLRCNEMNMESKEFRNNALCAVKTKPKTKNRVIVSKKNKKMLNKSPTSGPSVAIATSKPKVITSLQPSVATTISLPLVISISDSDETTDVPNEINSTTGSISRASILNADQTHVNDRSVPRTSSKYDCSIKTVDLQPADSNECSCQPNTVHRIVTLTSIDSEQNLSKACKQKGAYTTTMKLNTCKTQNTHGKVKVKLTNKLPQVFHIDRSKNKTTRPQPNRPQKKRAKYTAEQLRLLMEIGLYLQNIFKEVSEQIDRKKSL</sequence>
<dbReference type="AlphaFoldDB" id="A0A6J8ADR7"/>
<feature type="region of interest" description="Disordered" evidence="1">
    <location>
        <begin position="797"/>
        <end position="817"/>
    </location>
</feature>
<evidence type="ECO:0000313" key="3">
    <source>
        <dbReference type="Proteomes" id="UP000507470"/>
    </source>
</evidence>
<feature type="compositionally biased region" description="Basic and acidic residues" evidence="1">
    <location>
        <begin position="319"/>
        <end position="340"/>
    </location>
</feature>
<protein>
    <submittedName>
        <fullName evidence="2">Uncharacterized protein</fullName>
    </submittedName>
</protein>
<feature type="compositionally biased region" description="Low complexity" evidence="1">
    <location>
        <begin position="405"/>
        <end position="425"/>
    </location>
</feature>
<keyword evidence="3" id="KW-1185">Reference proteome</keyword>
<accession>A0A6J8ADR7</accession>
<dbReference type="OrthoDB" id="10614728at2759"/>
<feature type="region of interest" description="Disordered" evidence="1">
    <location>
        <begin position="177"/>
        <end position="201"/>
    </location>
</feature>
<feature type="compositionally biased region" description="Basic residues" evidence="1">
    <location>
        <begin position="341"/>
        <end position="366"/>
    </location>
</feature>
<feature type="compositionally biased region" description="Low complexity" evidence="1">
    <location>
        <begin position="276"/>
        <end position="290"/>
    </location>
</feature>
<gene>
    <name evidence="2" type="ORF">MCOR_6310</name>
</gene>
<evidence type="ECO:0000256" key="1">
    <source>
        <dbReference type="SAM" id="MobiDB-lite"/>
    </source>
</evidence>
<feature type="compositionally biased region" description="Basic residues" evidence="1">
    <location>
        <begin position="384"/>
        <end position="404"/>
    </location>
</feature>
<reference evidence="2 3" key="1">
    <citation type="submission" date="2020-06" db="EMBL/GenBank/DDBJ databases">
        <authorList>
            <person name="Li R."/>
            <person name="Bekaert M."/>
        </authorList>
    </citation>
    <scope>NUCLEOTIDE SEQUENCE [LARGE SCALE GENOMIC DNA]</scope>
    <source>
        <strain evidence="3">wild</strain>
    </source>
</reference>
<feature type="region of interest" description="Disordered" evidence="1">
    <location>
        <begin position="264"/>
        <end position="426"/>
    </location>
</feature>
<feature type="region of interest" description="Disordered" evidence="1">
    <location>
        <begin position="213"/>
        <end position="242"/>
    </location>
</feature>
<dbReference type="EMBL" id="CACVKT020001187">
    <property type="protein sequence ID" value="CAC5365767.1"/>
    <property type="molecule type" value="Genomic_DNA"/>
</dbReference>